<dbReference type="InterPro" id="IPR022450">
    <property type="entry name" value="TsaD"/>
</dbReference>
<dbReference type="FunFam" id="3.30.420.40:FF:000012">
    <property type="entry name" value="tRNA N6-adenosine threonylcarbamoyltransferase"/>
    <property type="match status" value="1"/>
</dbReference>
<dbReference type="NCBIfam" id="TIGR03723">
    <property type="entry name" value="T6A_TsaD_YgjD"/>
    <property type="match status" value="1"/>
</dbReference>
<evidence type="ECO:0000256" key="7">
    <source>
        <dbReference type="HAMAP-Rule" id="MF_03179"/>
    </source>
</evidence>
<dbReference type="STRING" id="6526.A0A2C9JIF6"/>
<dbReference type="KEGG" id="bgt:106056633"/>
<evidence type="ECO:0000256" key="3">
    <source>
        <dbReference type="ARBA" id="ARBA00022694"/>
    </source>
</evidence>
<evidence type="ECO:0000256" key="1">
    <source>
        <dbReference type="ARBA" id="ARBA00012156"/>
    </source>
</evidence>
<comment type="function">
    <text evidence="7">Required for the formation of a threonylcarbamoyl group on adenosine at position 37 (t(6)A37) in mitochondrial tRNAs that read codons beginning with adenine. Probably involved in the transfer of the threonylcarbamoyl moiety of threonylcarbamoyl-AMP (TC-AMP) to the N6 group of A37. Involved in mitochondrial genome maintenance.</text>
</comment>
<organism evidence="9 10">
    <name type="scientific">Biomphalaria glabrata</name>
    <name type="common">Bloodfluke planorb</name>
    <name type="synonym">Freshwater snail</name>
    <dbReference type="NCBI Taxonomy" id="6526"/>
    <lineage>
        <taxon>Eukaryota</taxon>
        <taxon>Metazoa</taxon>
        <taxon>Spiralia</taxon>
        <taxon>Lophotrochozoa</taxon>
        <taxon>Mollusca</taxon>
        <taxon>Gastropoda</taxon>
        <taxon>Heterobranchia</taxon>
        <taxon>Euthyneura</taxon>
        <taxon>Panpulmonata</taxon>
        <taxon>Hygrophila</taxon>
        <taxon>Lymnaeoidea</taxon>
        <taxon>Planorbidae</taxon>
        <taxon>Biomphalaria</taxon>
    </lineage>
</organism>
<dbReference type="GO" id="GO:0002949">
    <property type="term" value="P:tRNA threonylcarbamoyladenosine modification"/>
    <property type="evidence" value="ECO:0007669"/>
    <property type="project" value="UniProtKB-UniRule"/>
</dbReference>
<dbReference type="GO" id="GO:0061711">
    <property type="term" value="F:tRNA N(6)-L-threonylcarbamoyladenine synthase activity"/>
    <property type="evidence" value="ECO:0007669"/>
    <property type="project" value="UniProtKB-EC"/>
</dbReference>
<dbReference type="Gene3D" id="3.30.420.40">
    <property type="match status" value="2"/>
</dbReference>
<dbReference type="InterPro" id="IPR000905">
    <property type="entry name" value="Gcp-like_dom"/>
</dbReference>
<gene>
    <name evidence="9" type="primary">106056633</name>
</gene>
<keyword evidence="3 7" id="KW-0819">tRNA processing</keyword>
<protein>
    <recommendedName>
        <fullName evidence="1">N(6)-L-threonylcarbamoyladenine synthase</fullName>
        <ecNumber evidence="1">2.3.1.234</ecNumber>
    </recommendedName>
</protein>
<dbReference type="VEuPathDB" id="VectorBase:BGLB003013"/>
<dbReference type="PRINTS" id="PR00789">
    <property type="entry name" value="OSIALOPTASE"/>
</dbReference>
<dbReference type="EC" id="2.3.1.234" evidence="1"/>
<comment type="subunit">
    <text evidence="7">Homodimer.</text>
</comment>
<evidence type="ECO:0000256" key="6">
    <source>
        <dbReference type="ARBA" id="ARBA00048117"/>
    </source>
</evidence>
<dbReference type="Proteomes" id="UP000076420">
    <property type="component" value="Unassembled WGS sequence"/>
</dbReference>
<dbReference type="PANTHER" id="PTHR11735">
    <property type="entry name" value="TRNA N6-ADENOSINE THREONYLCARBAMOYLTRANSFERASE"/>
    <property type="match status" value="1"/>
</dbReference>
<reference evidence="9" key="1">
    <citation type="submission" date="2020-05" db="UniProtKB">
        <authorList>
            <consortium name="EnsemblMetazoa"/>
        </authorList>
    </citation>
    <scope>IDENTIFICATION</scope>
    <source>
        <strain evidence="9">BB02</strain>
    </source>
</reference>
<dbReference type="CDD" id="cd24134">
    <property type="entry name" value="ASKHA_NBD_OSGEPL1_QRI7_euk"/>
    <property type="match status" value="1"/>
</dbReference>
<accession>A0A2C9JIF6</accession>
<sequence>MSLNTKMLFHLKQLHLTFGYKVAHRFRAFPLSYCKLKHLRIQFCHSASLSSEQLKLAFPESSACKKRYVLGIETSCDDTGAAIVDNQGNVLGEALYSQLAKHNETGGIIPTVAKELHIQHVESVVRDTLNAAQMQLQDLDAVAVTVKPGLVMSLRVGLQHAQKLALSVGQQLIPIHHMEAHALTARMIDKIDFPFMVLLASGGHCLLAVARDIDDFLLLGSSQDSAPGEAFDKFQTARELNLFTLSDFNGLSGGAAIEKLAKEGNPSAFPLVHIMPSRATCHFSFSGLKTSARNLIKKEYQRLGTPTSELLPNAADICAWFQYNLMYHIGRKLQRGFIFAEMKNLLSTNKTLVVSGGVASNAYIRANLIHVASLYGYKVVCPPTKLCTDNGIMIAWNGMEKLLSGRNYFHDANTVDVSARSPLGTDISSEVGNCLIKLPKLHLKQS</sequence>
<comment type="cofactor">
    <cofactor evidence="7">
        <name>a divalent metal cation</name>
        <dbReference type="ChEBI" id="CHEBI:60240"/>
    </cofactor>
    <text evidence="7">Binds 1 divalent metal cation per subunit.</text>
</comment>
<comment type="similarity">
    <text evidence="7">Belongs to the KAE1 / TsaD family.</text>
</comment>
<dbReference type="GO" id="GO:0005739">
    <property type="term" value="C:mitochondrion"/>
    <property type="evidence" value="ECO:0007669"/>
    <property type="project" value="UniProtKB-SubCell"/>
</dbReference>
<dbReference type="OrthoDB" id="10259622at2759"/>
<dbReference type="Pfam" id="PF00814">
    <property type="entry name" value="TsaD"/>
    <property type="match status" value="1"/>
</dbReference>
<dbReference type="InterPro" id="IPR017861">
    <property type="entry name" value="KAE1/TsaD"/>
</dbReference>
<evidence type="ECO:0000313" key="9">
    <source>
        <dbReference type="EnsemblMetazoa" id="BGLB003013-PB"/>
    </source>
</evidence>
<keyword evidence="7" id="KW-0496">Mitochondrion</keyword>
<dbReference type="NCBIfam" id="TIGR00329">
    <property type="entry name" value="gcp_kae1"/>
    <property type="match status" value="1"/>
</dbReference>
<dbReference type="GO" id="GO:0046872">
    <property type="term" value="F:metal ion binding"/>
    <property type="evidence" value="ECO:0007669"/>
    <property type="project" value="UniProtKB-KW"/>
</dbReference>
<keyword evidence="5 7" id="KW-0012">Acyltransferase</keyword>
<comment type="subcellular location">
    <subcellularLocation>
        <location evidence="7">Mitochondrion</location>
    </subcellularLocation>
</comment>
<evidence type="ECO:0000256" key="2">
    <source>
        <dbReference type="ARBA" id="ARBA00022679"/>
    </source>
</evidence>
<dbReference type="AlphaFoldDB" id="A0A2C9JIF6"/>
<dbReference type="EnsemblMetazoa" id="BGLB003013-RB">
    <property type="protein sequence ID" value="BGLB003013-PB"/>
    <property type="gene ID" value="BGLB003013"/>
</dbReference>
<dbReference type="HAMAP" id="MF_01445">
    <property type="entry name" value="TsaD"/>
    <property type="match status" value="1"/>
</dbReference>
<dbReference type="PANTHER" id="PTHR11735:SF6">
    <property type="entry name" value="TRNA N6-ADENOSINE THREONYLCARBAMOYLTRANSFERASE, MITOCHONDRIAL"/>
    <property type="match status" value="1"/>
</dbReference>
<dbReference type="SUPFAM" id="SSF53067">
    <property type="entry name" value="Actin-like ATPase domain"/>
    <property type="match status" value="1"/>
</dbReference>
<evidence type="ECO:0000313" key="10">
    <source>
        <dbReference type="Proteomes" id="UP000076420"/>
    </source>
</evidence>
<evidence type="ECO:0000259" key="8">
    <source>
        <dbReference type="Pfam" id="PF00814"/>
    </source>
</evidence>
<dbReference type="VEuPathDB" id="VectorBase:BGLAX_031626"/>
<proteinExistence type="inferred from homology"/>
<comment type="catalytic activity">
    <reaction evidence="6 7">
        <text>L-threonylcarbamoyladenylate + adenosine(37) in tRNA = N(6)-L-threonylcarbamoyladenosine(37) in tRNA + AMP + H(+)</text>
        <dbReference type="Rhea" id="RHEA:37059"/>
        <dbReference type="Rhea" id="RHEA-COMP:10162"/>
        <dbReference type="Rhea" id="RHEA-COMP:10163"/>
        <dbReference type="ChEBI" id="CHEBI:15378"/>
        <dbReference type="ChEBI" id="CHEBI:73682"/>
        <dbReference type="ChEBI" id="CHEBI:74411"/>
        <dbReference type="ChEBI" id="CHEBI:74418"/>
        <dbReference type="ChEBI" id="CHEBI:456215"/>
        <dbReference type="EC" id="2.3.1.234"/>
    </reaction>
</comment>
<dbReference type="InterPro" id="IPR043129">
    <property type="entry name" value="ATPase_NBD"/>
</dbReference>
<evidence type="ECO:0000256" key="5">
    <source>
        <dbReference type="ARBA" id="ARBA00023315"/>
    </source>
</evidence>
<feature type="domain" description="Gcp-like" evidence="8">
    <location>
        <begin position="90"/>
        <end position="396"/>
    </location>
</feature>
<name>A0A2C9JIF6_BIOGL</name>
<evidence type="ECO:0000256" key="4">
    <source>
        <dbReference type="ARBA" id="ARBA00022723"/>
    </source>
</evidence>
<keyword evidence="2 7" id="KW-0808">Transferase</keyword>
<keyword evidence="4 7" id="KW-0479">Metal-binding</keyword>